<protein>
    <submittedName>
        <fullName evidence="2">Secreted protein</fullName>
    </submittedName>
</protein>
<comment type="caution">
    <text evidence="2">The sequence shown here is derived from an EMBL/GenBank/DDBJ whole genome shotgun (WGS) entry which is preliminary data.</text>
</comment>
<dbReference type="EMBL" id="CAIF01000085">
    <property type="protein sequence ID" value="CCH43638.1"/>
    <property type="molecule type" value="Genomic_DNA"/>
</dbReference>
<organism evidence="2 3">
    <name type="scientific">Wickerhamomyces ciferrii (strain ATCC 14091 / BCRC 22168 / CBS 111 / JCM 3599 / NBRC 0793 / NRRL Y-1031 F-60-10)</name>
    <name type="common">Yeast</name>
    <name type="synonym">Pichia ciferrii</name>
    <dbReference type="NCBI Taxonomy" id="1206466"/>
    <lineage>
        <taxon>Eukaryota</taxon>
        <taxon>Fungi</taxon>
        <taxon>Dikarya</taxon>
        <taxon>Ascomycota</taxon>
        <taxon>Saccharomycotina</taxon>
        <taxon>Saccharomycetes</taxon>
        <taxon>Phaffomycetales</taxon>
        <taxon>Wickerhamomycetaceae</taxon>
        <taxon>Wickerhamomyces</taxon>
    </lineage>
</organism>
<dbReference type="AlphaFoldDB" id="K0KQT9"/>
<dbReference type="HOGENOM" id="CLU_2607864_0_0_1"/>
<gene>
    <name evidence="2" type="ORF">BN7_3191</name>
</gene>
<keyword evidence="1" id="KW-0732">Signal</keyword>
<evidence type="ECO:0000313" key="3">
    <source>
        <dbReference type="Proteomes" id="UP000009328"/>
    </source>
</evidence>
<accession>K0KQT9</accession>
<name>K0KQT9_WICCF</name>
<feature type="signal peptide" evidence="1">
    <location>
        <begin position="1"/>
        <end position="18"/>
    </location>
</feature>
<dbReference type="InParanoid" id="K0KQT9"/>
<feature type="chain" id="PRO_5003837862" evidence="1">
    <location>
        <begin position="19"/>
        <end position="79"/>
    </location>
</feature>
<evidence type="ECO:0000256" key="1">
    <source>
        <dbReference type="SAM" id="SignalP"/>
    </source>
</evidence>
<proteinExistence type="predicted"/>
<sequence length="79" mass="8844">MPVLTASSSAAILGSLVAVPSAVYMKAINDSNSNKQYDMLIQRQCNKISEELKLSKELDQQIQQESLRIKDLTEKLYNV</sequence>
<dbReference type="Proteomes" id="UP000009328">
    <property type="component" value="Unassembled WGS sequence"/>
</dbReference>
<reference evidence="2 3" key="1">
    <citation type="journal article" date="2012" name="Eukaryot. Cell">
        <title>Draft genome sequence of Wickerhamomyces ciferrii NRRL Y-1031 F-60-10.</title>
        <authorList>
            <person name="Schneider J."/>
            <person name="Andrea H."/>
            <person name="Blom J."/>
            <person name="Jaenicke S."/>
            <person name="Ruckert C."/>
            <person name="Schorsch C."/>
            <person name="Szczepanowski R."/>
            <person name="Farwick M."/>
            <person name="Goesmann A."/>
            <person name="Puhler A."/>
            <person name="Schaffer S."/>
            <person name="Tauch A."/>
            <person name="Kohler T."/>
            <person name="Brinkrolf K."/>
        </authorList>
    </citation>
    <scope>NUCLEOTIDE SEQUENCE [LARGE SCALE GENOMIC DNA]</scope>
    <source>
        <strain evidence="3">ATCC 14091 / BCRC 22168 / CBS 111 / JCM 3599 / NBRC 0793 / NRRL Y-1031 F-60-10</strain>
    </source>
</reference>
<keyword evidence="3" id="KW-1185">Reference proteome</keyword>
<evidence type="ECO:0000313" key="2">
    <source>
        <dbReference type="EMBL" id="CCH43638.1"/>
    </source>
</evidence>